<keyword evidence="1" id="KW-0808">Transferase</keyword>
<dbReference type="InterPro" id="IPR050509">
    <property type="entry name" value="CoA-transferase_III"/>
</dbReference>
<dbReference type="Pfam" id="PF02515">
    <property type="entry name" value="CoA_transf_3"/>
    <property type="match status" value="1"/>
</dbReference>
<organism evidence="1 2">
    <name type="scientific">Reyranella humidisoli</name>
    <dbReference type="NCBI Taxonomy" id="2849149"/>
    <lineage>
        <taxon>Bacteria</taxon>
        <taxon>Pseudomonadati</taxon>
        <taxon>Pseudomonadota</taxon>
        <taxon>Alphaproteobacteria</taxon>
        <taxon>Hyphomicrobiales</taxon>
        <taxon>Reyranellaceae</taxon>
        <taxon>Reyranella</taxon>
    </lineage>
</organism>
<dbReference type="InterPro" id="IPR003673">
    <property type="entry name" value="CoA-Trfase_fam_III"/>
</dbReference>
<accession>A0ABS6IG18</accession>
<dbReference type="PANTHER" id="PTHR48228">
    <property type="entry name" value="SUCCINYL-COA--D-CITRAMALATE COA-TRANSFERASE"/>
    <property type="match status" value="1"/>
</dbReference>
<dbReference type="RefSeq" id="WP_216957480.1">
    <property type="nucleotide sequence ID" value="NZ_JAHOPB010000001.1"/>
</dbReference>
<dbReference type="Proteomes" id="UP000727907">
    <property type="component" value="Unassembled WGS sequence"/>
</dbReference>
<dbReference type="EMBL" id="JAHOPB010000001">
    <property type="protein sequence ID" value="MBU8873223.1"/>
    <property type="molecule type" value="Genomic_DNA"/>
</dbReference>
<reference evidence="1 2" key="1">
    <citation type="submission" date="2021-06" db="EMBL/GenBank/DDBJ databases">
        <authorList>
            <person name="Lee D.H."/>
        </authorList>
    </citation>
    <scope>NUCLEOTIDE SEQUENCE [LARGE SCALE GENOMIC DNA]</scope>
    <source>
        <strain evidence="1 2">MMS21-HV4-11</strain>
    </source>
</reference>
<dbReference type="GO" id="GO:0016740">
    <property type="term" value="F:transferase activity"/>
    <property type="evidence" value="ECO:0007669"/>
    <property type="project" value="UniProtKB-KW"/>
</dbReference>
<dbReference type="PANTHER" id="PTHR48228:SF2">
    <property type="entry name" value="E-CINNAMOYL-COA:R-PHENYLLACTATE COA TRANSFERASE LARGE SUBUNIT"/>
    <property type="match status" value="1"/>
</dbReference>
<evidence type="ECO:0000313" key="2">
    <source>
        <dbReference type="Proteomes" id="UP000727907"/>
    </source>
</evidence>
<name>A0ABS6IG18_9HYPH</name>
<gene>
    <name evidence="1" type="ORF">KQ910_05580</name>
</gene>
<comment type="caution">
    <text evidence="1">The sequence shown here is derived from an EMBL/GenBank/DDBJ whole genome shotgun (WGS) entry which is preliminary data.</text>
</comment>
<protein>
    <submittedName>
        <fullName evidence="1">CoA transferase</fullName>
    </submittedName>
</protein>
<sequence length="403" mass="43762">MSGQLPLQGLRVLDLASFIAGPVATTVMGDYGAEVIKIEPPGEGDPQRKLGQAHSIPQHPVNFCWHMTNRNKRSVVLDLKNPEGRAAFDRLVKTADVMVVNFPLKVRARLRMSYSDVAPLNPRLIYASMTGYGESGPDAEQPGFDSTAFFARSGLLDGLTYEGGPPAFSLPAQGDQMAGMNLFAAISMALLHRERTGEGSEVGTSLHASGLWSNAILAQGALLGSFVASRPPRTKPRSALANQYRTSDSRWIQLTIVREDKLWPELCQAIERTDLMDDPRFETTEKRRAHATDLAAILDPVFAGRPWPEWKERLRRHEITFGLLGILRDVPDDEQAVANGAVVGTSQQDMPRTISAPIRMSFAPEPVTPGPGPGHGAHTDEILGELGYSAAEIGRLREAGAIG</sequence>
<evidence type="ECO:0000313" key="1">
    <source>
        <dbReference type="EMBL" id="MBU8873223.1"/>
    </source>
</evidence>
<proteinExistence type="predicted"/>
<keyword evidence="2" id="KW-1185">Reference proteome</keyword>